<feature type="region of interest" description="Disordered" evidence="10">
    <location>
        <begin position="1008"/>
        <end position="1037"/>
    </location>
</feature>
<protein>
    <recommendedName>
        <fullName evidence="3">polynucleotide adenylyltransferase</fullName>
        <ecNumber evidence="3">2.7.7.19</ecNumber>
    </recommendedName>
</protein>
<dbReference type="SUPFAM" id="SSF81631">
    <property type="entry name" value="PAP/OAS1 substrate-binding domain"/>
    <property type="match status" value="1"/>
</dbReference>
<evidence type="ECO:0000313" key="15">
    <source>
        <dbReference type="WBParaSite" id="Gr19_v10_g5379.t3"/>
    </source>
</evidence>
<evidence type="ECO:0000256" key="10">
    <source>
        <dbReference type="SAM" id="MobiDB-lite"/>
    </source>
</evidence>
<comment type="catalytic activity">
    <reaction evidence="9">
        <text>RNA(n) + ATP = RNA(n)-3'-adenine ribonucleotide + diphosphate</text>
        <dbReference type="Rhea" id="RHEA:11332"/>
        <dbReference type="Rhea" id="RHEA-COMP:14527"/>
        <dbReference type="Rhea" id="RHEA-COMP:17347"/>
        <dbReference type="ChEBI" id="CHEBI:30616"/>
        <dbReference type="ChEBI" id="CHEBI:33019"/>
        <dbReference type="ChEBI" id="CHEBI:140395"/>
        <dbReference type="ChEBI" id="CHEBI:173115"/>
        <dbReference type="EC" id="2.7.7.19"/>
    </reaction>
</comment>
<accession>A0A914HZ67</accession>
<organism evidence="14 15">
    <name type="scientific">Globodera rostochiensis</name>
    <name type="common">Golden nematode worm</name>
    <name type="synonym">Heterodera rostochiensis</name>
    <dbReference type="NCBI Taxonomy" id="31243"/>
    <lineage>
        <taxon>Eukaryota</taxon>
        <taxon>Metazoa</taxon>
        <taxon>Ecdysozoa</taxon>
        <taxon>Nematoda</taxon>
        <taxon>Chromadorea</taxon>
        <taxon>Rhabditida</taxon>
        <taxon>Tylenchina</taxon>
        <taxon>Tylenchomorpha</taxon>
        <taxon>Tylenchoidea</taxon>
        <taxon>Heteroderidae</taxon>
        <taxon>Heteroderinae</taxon>
        <taxon>Globodera</taxon>
    </lineage>
</organism>
<dbReference type="Gene3D" id="3.30.460.10">
    <property type="entry name" value="Beta Polymerase, domain 2"/>
    <property type="match status" value="1"/>
</dbReference>
<dbReference type="GO" id="GO:0005524">
    <property type="term" value="F:ATP binding"/>
    <property type="evidence" value="ECO:0007669"/>
    <property type="project" value="UniProtKB-KW"/>
</dbReference>
<comment type="subcellular location">
    <subcellularLocation>
        <location evidence="1">Nucleus</location>
    </subcellularLocation>
</comment>
<evidence type="ECO:0000256" key="9">
    <source>
        <dbReference type="ARBA" id="ARBA00048830"/>
    </source>
</evidence>
<dbReference type="WBParaSite" id="Gr19_v10_g5379.t3">
    <property type="protein sequence ID" value="Gr19_v10_g5379.t3"/>
    <property type="gene ID" value="Gr19_v10_g5379"/>
</dbReference>
<feature type="region of interest" description="Disordered" evidence="10">
    <location>
        <begin position="1758"/>
        <end position="1777"/>
    </location>
</feature>
<dbReference type="GO" id="GO:0031123">
    <property type="term" value="P:RNA 3'-end processing"/>
    <property type="evidence" value="ECO:0007669"/>
    <property type="project" value="InterPro"/>
</dbReference>
<dbReference type="SUPFAM" id="SSF81301">
    <property type="entry name" value="Nucleotidyltransferase"/>
    <property type="match status" value="1"/>
</dbReference>
<feature type="compositionally biased region" description="Basic and acidic residues" evidence="10">
    <location>
        <begin position="1807"/>
        <end position="1957"/>
    </location>
</feature>
<dbReference type="InterPro" id="IPR043519">
    <property type="entry name" value="NT_sf"/>
</dbReference>
<keyword evidence="11" id="KW-0732">Signal</keyword>
<dbReference type="InterPro" id="IPR011068">
    <property type="entry name" value="NuclTrfase_I-like_C"/>
</dbReference>
<keyword evidence="14" id="KW-1185">Reference proteome</keyword>
<evidence type="ECO:0000256" key="8">
    <source>
        <dbReference type="ARBA" id="ARBA00023242"/>
    </source>
</evidence>
<reference evidence="15" key="1">
    <citation type="submission" date="2022-11" db="UniProtKB">
        <authorList>
            <consortium name="WormBaseParasite"/>
        </authorList>
    </citation>
    <scope>IDENTIFICATION</scope>
</reference>
<keyword evidence="7" id="KW-0067">ATP-binding</keyword>
<dbReference type="GO" id="GO:0003723">
    <property type="term" value="F:RNA binding"/>
    <property type="evidence" value="ECO:0007669"/>
    <property type="project" value="InterPro"/>
</dbReference>
<dbReference type="PANTHER" id="PTHR10682:SF10">
    <property type="entry name" value="POLYNUCLEOTIDE ADENYLYLTRANSFERASE"/>
    <property type="match status" value="1"/>
</dbReference>
<evidence type="ECO:0000256" key="4">
    <source>
        <dbReference type="ARBA" id="ARBA00022664"/>
    </source>
</evidence>
<feature type="compositionally biased region" description="Basic and acidic residues" evidence="10">
    <location>
        <begin position="1782"/>
        <end position="1800"/>
    </location>
</feature>
<feature type="region of interest" description="Disordered" evidence="10">
    <location>
        <begin position="1782"/>
        <end position="1957"/>
    </location>
</feature>
<name>A0A914HZ67_GLORO</name>
<feature type="region of interest" description="Disordered" evidence="10">
    <location>
        <begin position="310"/>
        <end position="332"/>
    </location>
</feature>
<dbReference type="GO" id="GO:0006397">
    <property type="term" value="P:mRNA processing"/>
    <property type="evidence" value="ECO:0007669"/>
    <property type="project" value="UniProtKB-KW"/>
</dbReference>
<dbReference type="Pfam" id="PF01909">
    <property type="entry name" value="NTP_transf_2"/>
    <property type="match status" value="1"/>
</dbReference>
<dbReference type="GO" id="GO:0005634">
    <property type="term" value="C:nucleus"/>
    <property type="evidence" value="ECO:0007669"/>
    <property type="project" value="UniProtKB-SubCell"/>
</dbReference>
<evidence type="ECO:0000256" key="2">
    <source>
        <dbReference type="ARBA" id="ARBA00010912"/>
    </source>
</evidence>
<evidence type="ECO:0000256" key="11">
    <source>
        <dbReference type="SAM" id="SignalP"/>
    </source>
</evidence>
<dbReference type="InterPro" id="IPR007012">
    <property type="entry name" value="PolA_pol_cen_dom"/>
</dbReference>
<feature type="chain" id="PRO_5037965632" description="polynucleotide adenylyltransferase" evidence="11">
    <location>
        <begin position="25"/>
        <end position="2566"/>
    </location>
</feature>
<evidence type="ECO:0000256" key="5">
    <source>
        <dbReference type="ARBA" id="ARBA00022679"/>
    </source>
</evidence>
<dbReference type="SUPFAM" id="SSF55003">
    <property type="entry name" value="PAP/Archaeal CCA-adding enzyme, C-terminal domain"/>
    <property type="match status" value="1"/>
</dbReference>
<feature type="domain" description="Poly(A) polymerase central" evidence="13">
    <location>
        <begin position="2266"/>
        <end position="2406"/>
    </location>
</feature>
<dbReference type="Proteomes" id="UP000887572">
    <property type="component" value="Unplaced"/>
</dbReference>
<dbReference type="Gene3D" id="3.30.70.590">
    <property type="entry name" value="Poly(A) polymerase predicted RNA binding domain"/>
    <property type="match status" value="1"/>
</dbReference>
<dbReference type="PANTHER" id="PTHR10682">
    <property type="entry name" value="POLY A POLYMERASE"/>
    <property type="match status" value="1"/>
</dbReference>
<evidence type="ECO:0000259" key="13">
    <source>
        <dbReference type="Pfam" id="PF04928"/>
    </source>
</evidence>
<dbReference type="EC" id="2.7.7.19" evidence="3"/>
<feature type="domain" description="Polymerase nucleotidyl transferase" evidence="12">
    <location>
        <begin position="2093"/>
        <end position="2140"/>
    </location>
</feature>
<evidence type="ECO:0000313" key="14">
    <source>
        <dbReference type="Proteomes" id="UP000887572"/>
    </source>
</evidence>
<feature type="signal peptide" evidence="11">
    <location>
        <begin position="1"/>
        <end position="24"/>
    </location>
</feature>
<proteinExistence type="inferred from homology"/>
<dbReference type="Gene3D" id="1.10.1410.10">
    <property type="match status" value="1"/>
</dbReference>
<evidence type="ECO:0000259" key="12">
    <source>
        <dbReference type="Pfam" id="PF01909"/>
    </source>
</evidence>
<dbReference type="InterPro" id="IPR002934">
    <property type="entry name" value="Polymerase_NTP_transf_dom"/>
</dbReference>
<evidence type="ECO:0000256" key="3">
    <source>
        <dbReference type="ARBA" id="ARBA00012388"/>
    </source>
</evidence>
<evidence type="ECO:0000256" key="6">
    <source>
        <dbReference type="ARBA" id="ARBA00022741"/>
    </source>
</evidence>
<keyword evidence="6" id="KW-0547">Nucleotide-binding</keyword>
<evidence type="ECO:0000256" key="7">
    <source>
        <dbReference type="ARBA" id="ARBA00022840"/>
    </source>
</evidence>
<evidence type="ECO:0000256" key="1">
    <source>
        <dbReference type="ARBA" id="ARBA00004123"/>
    </source>
</evidence>
<dbReference type="GO" id="GO:1990817">
    <property type="term" value="F:poly(A) RNA polymerase activity"/>
    <property type="evidence" value="ECO:0007669"/>
    <property type="project" value="UniProtKB-EC"/>
</dbReference>
<comment type="similarity">
    <text evidence="2">Belongs to the poly(A) polymerase family.</text>
</comment>
<keyword evidence="5" id="KW-0808">Transferase</keyword>
<dbReference type="Pfam" id="PF04928">
    <property type="entry name" value="PAP_central"/>
    <property type="match status" value="1"/>
</dbReference>
<sequence>MTSQSYLNHFALLAFVVFNFPLEAFCCIGFSAFSSLSASPVHYPSFCCGRHLDATNLVAKGVPNVPFSWSKNIDMRAKKCQSSEIASYRTNEVRRLVTLYQFNENQGERGAQMSCAFDPSESCAWHNAEQIQFGRQLFMRARFESPKFSAERFDCTGGERAFPLEGFFLLVGGRDESVLESSAAIEAKVPCQIEKAMLKLDYWSINETPILKICVVPDYEENLVPLCEESKIDINPLTFEIPQNERPFRLRIQVDNIVGRDDIVLIDNIRYEGNICLNAPKPPTKSITELLMSKTPIGGEEELEAVEGKLNDEEAQESGAEGRKMEQDGTMGGKVPTGEEFELFGPISRGDDGFYPEEAMRQKSFKNKKDFGRRFRSFHRAKDEAFGPDGTSLCAALKCNFDAGKACRYSRKGIDAMSSWKVGEGPTGNPHTGIHKSCTDNAKLVGYAFVGSDLEESEDELFVLESPKLRVNESILLVFDLFQRSVGPQLRVCLNTLRNCSFENPRKPHKAKHWLVGQKVILPRGTEKVFFVGSKLQYGGTSSTNVDDTPEKEDGTQLLANFMDFFKASAGNNAAARKIALNLRVNSILWFLRRKVIDLLNFANVLFANDDILVFLLNHAQHIESLTEYLSEEIPSDIFQIDDVFLNCNINEQIERIYNKLQDKIGDINGQNIVNLLDIYDNFRHFFCLQMDMRRTKAALYTLTSNKYVIRIEDQFPEIFKIDIMFNPVLLERVRQLLMSRSCSTRFRSAFMRLTMALLISRLVEFESRISGIVRLCEQMRRELKEKVNLAVTAAYRNLLSEENLCVLIKLNEFVQSIGPKKSRKINEQMERRFWVTDECGSEMERAKIMEKFRKDGLGELYKEAVERTVAYQRKDFITLLRTPGTKTRLAQLIGSDQKLDELLRNPELGTVFQEITMLRTDLLWKHYEIVLLNNNSLCSLNAKLAADVTVFFFWLRTAFIKVLNFNGTEKMGQNLTIFFGANALDEIITEFSIGKFKAAPIKISAENREKSAESEATDGEIHHKSNESYADNSHEQNAKGLNANANEYEGDENIVPQHVQCPPSDASLAQLRALDNERANNEAFVHGTLQTFLAYLKRDETNLGPSEKHKNLMEMKVYGVLFYLHAFFNNLMEFAVKCVADQPFGSLFDLELKKVKKQREELLDRSETKWAEVFLLSEFIKFFLNNKILWENSAHWQGRLLDELMNSLGSKKTENWVKPKYDDISTKTYFTNLNDSGKSDSMHFYSITELIRQYLEVQRFFCDLSDSTIIQNVKRKIAVIIGEDYLIELDEMFPEILQIDALIPLTQTPLYKRFLDSKSGTEQQLLIECRIALPLLLYRLKWFIVKAPTVKGKILDAFREKLGQIRRIAYRGLRRELTGIGRSNLTRECLLRSICIVHRFAGFTSATFALSGSAKEAVKEEDISSWSPEGKCDGEKALRAAYQELHFLLAKTHCRHLTVFLRTNMLNLRGFVREKRGAKNRIRKLVNGHDEFMHEFRVELKDPNLFTNSRLMDDYLDAFFDQDKTTRVVGNLSVFITVWVRWMEHQFLTDDWSSRTTLEAKRVNELMWTKVKLFFEDLYDEFVDVADFDELEQKSNLLRELQRRVWEFAETKHHQLKRTEPKVPQIMALNLGQQRRKFRLDWNNLWEHWHKIVEEAARHKARGVRLMEENREYEQWIDGLHWDMLLTLVGEDETFRKNLKKGFMDDEKAKARLKDFINWEMVETLMQLLLKEETTHFDKELEVIRQREGWGEREIGETEEELKRKSKEENALADQRMQEMIREEEHFKDVKKKMEQRQLEKRKRQRERERLKEQTRGERARSKEEEESEGDKKKMLERETERKEESEGKKGKMLERETERKEESEGEKEKMLEREKEESEGEKEKMLARETERKEESEGEKEKMLERETERKEESEGEKEKMLERETERKEESEGEKGKMLERETERKEESEGEKKKINKLLKAIAGQKSAAAAAAAESWHKLNEMRRHDVLCSLFSKKANLASRFNALLGDWTAMVGQQSIDRNLYDQFAKNNFGGFEVSHLALNFVENTQQIYLNCYDERRHEKLLYEFFKENGFNDCQKELLESELLEEVKSIVSKWSDGSARLVVTGSFQLGALTPNSDIDIICIVPQRLALKEEKDKFYGALSNCDLSRPSAVGRFCEDGSLYCHFCKSEKVQSLLKIPFAQTPLLQLKFAGRDFDITFVAIPDIERLPDDPLEGADVEALSEMLASRGRAPEAMLRSFSSYLDNIRIIEVLKEKNLTKFRQLLFMLKLWAKSNQIYGNMFGFVNGICLAIISAKIILWYPKSSVPFLFEKLLFVLIIWNWQVPITLTNQTEGNFIWTQQSGLAPVMPIITPGNLAQNGAANVNASTFKIMQKQIKQTLSQLKEMNNNEEKFLEWRKLFSVQKFTEKYTNFMVISCVVSAQQHIEQFCGFVERRIRPFLLRFDQIMANFVEYSHIMPDKNLAKGNECPPKVISPQFVRTPYCKIWLVGLNLKEHKIVEEYYGIGKKEFRKYLNEQFNNEFDAKIYNEYDVKVLRGWYQNIKLSSTFVPDPSQLTEWKLIN</sequence>
<keyword evidence="4" id="KW-0507">mRNA processing</keyword>
<keyword evidence="8" id="KW-0539">Nucleus</keyword>